<comment type="caution">
    <text evidence="2">The sequence shown here is derived from an EMBL/GenBank/DDBJ whole genome shotgun (WGS) entry which is preliminary data.</text>
</comment>
<dbReference type="Proteomes" id="UP000278351">
    <property type="component" value="Unassembled WGS sequence"/>
</dbReference>
<feature type="chain" id="PRO_5017928913" evidence="1">
    <location>
        <begin position="25"/>
        <end position="143"/>
    </location>
</feature>
<evidence type="ECO:0000313" key="3">
    <source>
        <dbReference type="Proteomes" id="UP000278351"/>
    </source>
</evidence>
<keyword evidence="1" id="KW-0732">Signal</keyword>
<reference evidence="2 3" key="1">
    <citation type="submission" date="2018-11" db="EMBL/GenBank/DDBJ databases">
        <title>Chitinophaga lutea sp.nov., isolate from arsenic contaminated soil.</title>
        <authorList>
            <person name="Zong Y."/>
        </authorList>
    </citation>
    <scope>NUCLEOTIDE SEQUENCE [LARGE SCALE GENOMIC DNA]</scope>
    <source>
        <strain evidence="2 3">ZY74</strain>
    </source>
</reference>
<protein>
    <submittedName>
        <fullName evidence="2">Uncharacterized protein</fullName>
    </submittedName>
</protein>
<evidence type="ECO:0000313" key="2">
    <source>
        <dbReference type="EMBL" id="RPE13064.1"/>
    </source>
</evidence>
<keyword evidence="3" id="KW-1185">Reference proteome</keyword>
<dbReference type="RefSeq" id="WP_123845579.1">
    <property type="nucleotide sequence ID" value="NZ_RPDH01000001.1"/>
</dbReference>
<name>A0A3N4QMY3_9BACT</name>
<gene>
    <name evidence="2" type="ORF">EGT74_05890</name>
</gene>
<feature type="signal peptide" evidence="1">
    <location>
        <begin position="1"/>
        <end position="24"/>
    </location>
</feature>
<organism evidence="2 3">
    <name type="scientific">Chitinophaga lutea</name>
    <dbReference type="NCBI Taxonomy" id="2488634"/>
    <lineage>
        <taxon>Bacteria</taxon>
        <taxon>Pseudomonadati</taxon>
        <taxon>Bacteroidota</taxon>
        <taxon>Chitinophagia</taxon>
        <taxon>Chitinophagales</taxon>
        <taxon>Chitinophagaceae</taxon>
        <taxon>Chitinophaga</taxon>
    </lineage>
</organism>
<evidence type="ECO:0000256" key="1">
    <source>
        <dbReference type="SAM" id="SignalP"/>
    </source>
</evidence>
<dbReference type="EMBL" id="RPDH01000001">
    <property type="protein sequence ID" value="RPE13064.1"/>
    <property type="molecule type" value="Genomic_DNA"/>
</dbReference>
<proteinExistence type="predicted"/>
<accession>A0A3N4QMY3</accession>
<dbReference type="AlphaFoldDB" id="A0A3N4QMY3"/>
<sequence length="143" mass="16047">MKRFTLVFALLVCGLLMLPGAANCISKKKSLKIARNIKTATGTITFFELMYDPAFNEVWVYYYYVGTPSAVTYNVWGNGLINGFATYSDYINYSDVYISHRFADDDLYCAGDLEGEVVCDNGAYAYATTSFEWPDCCPECVTE</sequence>